<keyword evidence="3" id="KW-1185">Reference proteome</keyword>
<evidence type="ECO:0000313" key="2">
    <source>
        <dbReference type="EMBL" id="SOC41169.1"/>
    </source>
</evidence>
<gene>
    <name evidence="2" type="ORF">SAMN05892877_108132</name>
</gene>
<keyword evidence="1" id="KW-0472">Membrane</keyword>
<dbReference type="Proteomes" id="UP000219167">
    <property type="component" value="Unassembled WGS sequence"/>
</dbReference>
<reference evidence="2 3" key="1">
    <citation type="submission" date="2017-08" db="EMBL/GenBank/DDBJ databases">
        <authorList>
            <person name="de Groot N.N."/>
        </authorList>
    </citation>
    <scope>NUCLEOTIDE SEQUENCE [LARGE SCALE GENOMIC DNA]</scope>
    <source>
        <strain evidence="2 3">JC85</strain>
    </source>
</reference>
<protein>
    <submittedName>
        <fullName evidence="2">Uncharacterized protein</fullName>
    </submittedName>
</protein>
<proteinExistence type="predicted"/>
<dbReference type="EMBL" id="OBQD01000008">
    <property type="protein sequence ID" value="SOC41169.1"/>
    <property type="molecule type" value="Genomic_DNA"/>
</dbReference>
<feature type="transmembrane region" description="Helical" evidence="1">
    <location>
        <begin position="70"/>
        <end position="93"/>
    </location>
</feature>
<accession>A0A285UH32</accession>
<keyword evidence="1" id="KW-1133">Transmembrane helix</keyword>
<evidence type="ECO:0000256" key="1">
    <source>
        <dbReference type="SAM" id="Phobius"/>
    </source>
</evidence>
<dbReference type="RefSeq" id="WP_245423523.1">
    <property type="nucleotide sequence ID" value="NZ_OBQD01000008.1"/>
</dbReference>
<name>A0A285UH32_9HYPH</name>
<sequence>MIRFVFRMLSLGVLVLAIMAATLDAIQSVAASAPILTPLAVAWSAASPESIAFLADTLMNRVHPLLWDPAALWVLSQPAAIVLLVVALLLWMIGYKRRPFAGRFTA</sequence>
<evidence type="ECO:0000313" key="3">
    <source>
        <dbReference type="Proteomes" id="UP000219167"/>
    </source>
</evidence>
<keyword evidence="1" id="KW-0812">Transmembrane</keyword>
<dbReference type="AlphaFoldDB" id="A0A285UH32"/>
<organism evidence="2 3">
    <name type="scientific">Rhizobium subbaraonis</name>
    <dbReference type="NCBI Taxonomy" id="908946"/>
    <lineage>
        <taxon>Bacteria</taxon>
        <taxon>Pseudomonadati</taxon>
        <taxon>Pseudomonadota</taxon>
        <taxon>Alphaproteobacteria</taxon>
        <taxon>Hyphomicrobiales</taxon>
        <taxon>Rhizobiaceae</taxon>
        <taxon>Rhizobium/Agrobacterium group</taxon>
        <taxon>Rhizobium</taxon>
    </lineage>
</organism>